<evidence type="ECO:0008006" key="3">
    <source>
        <dbReference type="Google" id="ProtNLM"/>
    </source>
</evidence>
<dbReference type="Proteomes" id="UP001212997">
    <property type="component" value="Unassembled WGS sequence"/>
</dbReference>
<keyword evidence="2" id="KW-1185">Reference proteome</keyword>
<organism evidence="1 2">
    <name type="scientific">Meripilus lineatus</name>
    <dbReference type="NCBI Taxonomy" id="2056292"/>
    <lineage>
        <taxon>Eukaryota</taxon>
        <taxon>Fungi</taxon>
        <taxon>Dikarya</taxon>
        <taxon>Basidiomycota</taxon>
        <taxon>Agaricomycotina</taxon>
        <taxon>Agaricomycetes</taxon>
        <taxon>Polyporales</taxon>
        <taxon>Meripilaceae</taxon>
        <taxon>Meripilus</taxon>
    </lineage>
</organism>
<dbReference type="EMBL" id="JANAWD010000140">
    <property type="protein sequence ID" value="KAJ3485841.1"/>
    <property type="molecule type" value="Genomic_DNA"/>
</dbReference>
<accession>A0AAD5V4G3</accession>
<gene>
    <name evidence="1" type="ORF">NLI96_g4660</name>
</gene>
<reference evidence="1" key="1">
    <citation type="submission" date="2022-07" db="EMBL/GenBank/DDBJ databases">
        <title>Genome Sequence of Physisporinus lineatus.</title>
        <authorList>
            <person name="Buettner E."/>
        </authorList>
    </citation>
    <scope>NUCLEOTIDE SEQUENCE</scope>
    <source>
        <strain evidence="1">VT162</strain>
    </source>
</reference>
<sequence>MKPDVLDRFLLSPVRKSSLILEVLVPMTSLTDERIDIEISCQKRHLCFLSTERNRRVVAVKCPPEILTEVFCCVVRRIIANIGINSPKDQLAVSHVCHHWRAVVLRSQKYWSYQPIGIRGFLWSTEMVRRAGRQPLRLWMVIGRYPRESYNQHRSRALRRAVSLHIPIPYQSHSESVSYLIKAFPQTFPTLESVVLTTNGEQSLDISDFTIFPRLRRLVVDGFSWSWNPLSLISTLTHLTLRGRIDQIWGEQCWLSVVRLTNLMSLDIADTNTPQYKDDTSDFDFSGHSPIINLQHLQYMCIAADPLSITLLIRQFELTPLTSVSINCTYLRRSWEDADDDTDFLQLSCLLKWIRRYVRGLDKAGSELRSLEVQGDPFDWEDNAVILRLWTSECLPPQRQDTSEGNMRPHLKIRLANAAQESEGDDPIGDGFGKELRSYLWRIIPWLRLTKLRNLRIDDSGPAANPEEIFSALPKVEVLSLSNVELIMPLHALSSRGARSGRCLLPALHTLVIYDTHDVEDRDVLDLVKYRIKCGRPLQNVHIIQCLDIRPSFIEKLRKKVPSVVYEEYNEKERNDRWRDSAIFKINRNRKSRSEEEEEEEEW</sequence>
<evidence type="ECO:0000313" key="2">
    <source>
        <dbReference type="Proteomes" id="UP001212997"/>
    </source>
</evidence>
<dbReference type="SUPFAM" id="SSF52047">
    <property type="entry name" value="RNI-like"/>
    <property type="match status" value="1"/>
</dbReference>
<dbReference type="InterPro" id="IPR032675">
    <property type="entry name" value="LRR_dom_sf"/>
</dbReference>
<comment type="caution">
    <text evidence="1">The sequence shown here is derived from an EMBL/GenBank/DDBJ whole genome shotgun (WGS) entry which is preliminary data.</text>
</comment>
<evidence type="ECO:0000313" key="1">
    <source>
        <dbReference type="EMBL" id="KAJ3485841.1"/>
    </source>
</evidence>
<dbReference type="Gene3D" id="3.80.10.10">
    <property type="entry name" value="Ribonuclease Inhibitor"/>
    <property type="match status" value="1"/>
</dbReference>
<proteinExistence type="predicted"/>
<name>A0AAD5V4G3_9APHY</name>
<dbReference type="AlphaFoldDB" id="A0AAD5V4G3"/>
<dbReference type="Gene3D" id="1.20.1280.50">
    <property type="match status" value="1"/>
</dbReference>
<protein>
    <recommendedName>
        <fullName evidence="3">F-box domain-containing protein</fullName>
    </recommendedName>
</protein>